<dbReference type="GO" id="GO:0005829">
    <property type="term" value="C:cytosol"/>
    <property type="evidence" value="ECO:0007669"/>
    <property type="project" value="TreeGrafter"/>
</dbReference>
<comment type="function">
    <text evidence="2">Binds to DNA and alters its conformation. May be involved in regulation of gene expression, nucleoid organization and DNA protection.</text>
</comment>
<dbReference type="Proteomes" id="UP000230842">
    <property type="component" value="Unassembled WGS sequence"/>
</dbReference>
<dbReference type="PANTHER" id="PTHR33449:SF1">
    <property type="entry name" value="NUCLEOID-ASSOCIATED PROTEIN YBAB"/>
    <property type="match status" value="1"/>
</dbReference>
<feature type="region of interest" description="Disordered" evidence="4">
    <location>
        <begin position="103"/>
        <end position="126"/>
    </location>
</feature>
<reference evidence="5 6" key="1">
    <citation type="submission" date="2017-11" db="EMBL/GenBank/DDBJ databases">
        <title>Genomic Encyclopedia of Archaeal and Bacterial Type Strains, Phase II (KMG-II): From Individual Species to Whole Genera.</title>
        <authorList>
            <person name="Goeker M."/>
        </authorList>
    </citation>
    <scope>NUCLEOTIDE SEQUENCE [LARGE SCALE GENOMIC DNA]</scope>
    <source>
        <strain evidence="5 6">DSM 27763</strain>
    </source>
</reference>
<evidence type="ECO:0000256" key="4">
    <source>
        <dbReference type="SAM" id="MobiDB-lite"/>
    </source>
</evidence>
<comment type="subunit">
    <text evidence="2">Homodimer.</text>
</comment>
<comment type="similarity">
    <text evidence="2">Belongs to the YbaB/EbfC family.</text>
</comment>
<evidence type="ECO:0000313" key="5">
    <source>
        <dbReference type="EMBL" id="PJJ57439.1"/>
    </source>
</evidence>
<dbReference type="PANTHER" id="PTHR33449">
    <property type="entry name" value="NUCLEOID-ASSOCIATED PROTEIN YBAB"/>
    <property type="match status" value="1"/>
</dbReference>
<dbReference type="InterPro" id="IPR004401">
    <property type="entry name" value="YbaB/EbfC"/>
</dbReference>
<feature type="coiled-coil region" evidence="3">
    <location>
        <begin position="13"/>
        <end position="40"/>
    </location>
</feature>
<name>A0A2M9BHM2_9ACTN</name>
<dbReference type="GO" id="GO:0003677">
    <property type="term" value="F:DNA binding"/>
    <property type="evidence" value="ECO:0007669"/>
    <property type="project" value="UniProtKB-UniRule"/>
</dbReference>
<comment type="caution">
    <text evidence="5">The sequence shown here is derived from an EMBL/GenBank/DDBJ whole genome shotgun (WGS) entry which is preliminary data.</text>
</comment>
<dbReference type="GO" id="GO:0043590">
    <property type="term" value="C:bacterial nucleoid"/>
    <property type="evidence" value="ECO:0007669"/>
    <property type="project" value="UniProtKB-UniRule"/>
</dbReference>
<dbReference type="NCBIfam" id="TIGR00103">
    <property type="entry name" value="DNA_YbaB_EbfC"/>
    <property type="match status" value="1"/>
</dbReference>
<evidence type="ECO:0000256" key="3">
    <source>
        <dbReference type="SAM" id="Coils"/>
    </source>
</evidence>
<keyword evidence="1 2" id="KW-0238">DNA-binding</keyword>
<protein>
    <recommendedName>
        <fullName evidence="2">Nucleoid-associated protein CLV56_1668</fullName>
    </recommendedName>
</protein>
<keyword evidence="2" id="KW-0963">Cytoplasm</keyword>
<dbReference type="HAMAP" id="MF_00274">
    <property type="entry name" value="DNA_YbaB_EbfC"/>
    <property type="match status" value="1"/>
</dbReference>
<proteinExistence type="inferred from homology"/>
<gene>
    <name evidence="5" type="ORF">CLV56_1668</name>
</gene>
<evidence type="ECO:0000313" key="6">
    <source>
        <dbReference type="Proteomes" id="UP000230842"/>
    </source>
</evidence>
<sequence length="126" mass="12510">MFGDGTEGGMPDMSALLEQAQQMQQQLLAAKEELSHARLTGEAAGGLVKATVSGTGELVAVEIAPAAVDPEDAELLGDMVVAAVRDATERAEVLAAEKLGPFAGGFDGPSDSGPGALGSGGSPFGI</sequence>
<evidence type="ECO:0000256" key="1">
    <source>
        <dbReference type="ARBA" id="ARBA00023125"/>
    </source>
</evidence>
<dbReference type="InterPro" id="IPR036894">
    <property type="entry name" value="YbaB-like_sf"/>
</dbReference>
<keyword evidence="3" id="KW-0175">Coiled coil</keyword>
<feature type="compositionally biased region" description="Gly residues" evidence="4">
    <location>
        <begin position="115"/>
        <end position="126"/>
    </location>
</feature>
<accession>A0A2M9BHM2</accession>
<dbReference type="SUPFAM" id="SSF82607">
    <property type="entry name" value="YbaB-like"/>
    <property type="match status" value="1"/>
</dbReference>
<organism evidence="5 6">
    <name type="scientific">Mumia flava</name>
    <dbReference type="NCBI Taxonomy" id="1348852"/>
    <lineage>
        <taxon>Bacteria</taxon>
        <taxon>Bacillati</taxon>
        <taxon>Actinomycetota</taxon>
        <taxon>Actinomycetes</taxon>
        <taxon>Propionibacteriales</taxon>
        <taxon>Nocardioidaceae</taxon>
        <taxon>Mumia</taxon>
    </lineage>
</organism>
<dbReference type="Pfam" id="PF02575">
    <property type="entry name" value="YbaB_DNA_bd"/>
    <property type="match status" value="1"/>
</dbReference>
<dbReference type="EMBL" id="PGEZ01000001">
    <property type="protein sequence ID" value="PJJ57439.1"/>
    <property type="molecule type" value="Genomic_DNA"/>
</dbReference>
<comment type="subcellular location">
    <subcellularLocation>
        <location evidence="2">Cytoplasm</location>
        <location evidence="2">Nucleoid</location>
    </subcellularLocation>
</comment>
<dbReference type="AlphaFoldDB" id="A0A2M9BHM2"/>
<dbReference type="RefSeq" id="WP_245857706.1">
    <property type="nucleotide sequence ID" value="NZ_PGEZ01000001.1"/>
</dbReference>
<evidence type="ECO:0000256" key="2">
    <source>
        <dbReference type="HAMAP-Rule" id="MF_00274"/>
    </source>
</evidence>
<keyword evidence="6" id="KW-1185">Reference proteome</keyword>
<dbReference type="Gene3D" id="3.30.1310.10">
    <property type="entry name" value="Nucleoid-associated protein YbaB-like domain"/>
    <property type="match status" value="1"/>
</dbReference>